<sequence length="252" mass="29193">MKVKTILVSQPEPKVENSPYFELQQKLKIKIDFRPFIHVEGVPAKEIRAQKIDLNNFTAIILTSKNSIDHFFRVAEEMRYKVPEDLKYFCQSEAIAFYLQKYVVYRKRKIYVGQKDFADLSPLIKKYKDEKFLLPSSDQLNADIPQTLNSLKVDWTPGTFYRTVMSDLSDLADVYYDVLAFFSPTGIKSLFKNFPDFVQNNTRIAVFGSTTQKEALEHGLRVDIMAPTPETPSMTMALEKYITKVNKESKDK</sequence>
<dbReference type="eggNOG" id="COG1587">
    <property type="taxonomic scope" value="Bacteria"/>
</dbReference>
<dbReference type="GO" id="GO:0004852">
    <property type="term" value="F:uroporphyrinogen-III synthase activity"/>
    <property type="evidence" value="ECO:0007669"/>
    <property type="project" value="InterPro"/>
</dbReference>
<evidence type="ECO:0000259" key="1">
    <source>
        <dbReference type="Pfam" id="PF02602"/>
    </source>
</evidence>
<dbReference type="GO" id="GO:0005829">
    <property type="term" value="C:cytosol"/>
    <property type="evidence" value="ECO:0007669"/>
    <property type="project" value="TreeGrafter"/>
</dbReference>
<dbReference type="SUPFAM" id="SSF69618">
    <property type="entry name" value="HemD-like"/>
    <property type="match status" value="1"/>
</dbReference>
<dbReference type="EMBL" id="JRLW01000002">
    <property type="protein sequence ID" value="KGO90466.1"/>
    <property type="molecule type" value="Genomic_DNA"/>
</dbReference>
<name>A0A0A2MFT2_9FLAO</name>
<dbReference type="STRING" id="1121899.GCA_000430025_01586"/>
<reference evidence="2 3" key="1">
    <citation type="submission" date="2013-09" db="EMBL/GenBank/DDBJ databases">
        <authorList>
            <person name="Zeng Z."/>
            <person name="Chen C."/>
        </authorList>
    </citation>
    <scope>NUCLEOTIDE SEQUENCE [LARGE SCALE GENOMIC DNA]</scope>
    <source>
        <strain evidence="2 3">GH29-5</strain>
    </source>
</reference>
<dbReference type="RefSeq" id="WP_026980041.1">
    <property type="nucleotide sequence ID" value="NZ_AUCZ01000007.1"/>
</dbReference>
<dbReference type="OrthoDB" id="1149788at2"/>
<dbReference type="GO" id="GO:0006780">
    <property type="term" value="P:uroporphyrinogen III biosynthetic process"/>
    <property type="evidence" value="ECO:0007669"/>
    <property type="project" value="InterPro"/>
</dbReference>
<dbReference type="PANTHER" id="PTHR12390:SF0">
    <property type="entry name" value="UROPORPHYRINOGEN-III SYNTHASE"/>
    <property type="match status" value="1"/>
</dbReference>
<comment type="caution">
    <text evidence="2">The sequence shown here is derived from an EMBL/GenBank/DDBJ whole genome shotgun (WGS) entry which is preliminary data.</text>
</comment>
<organism evidence="2 3">
    <name type="scientific">Flavobacterium suncheonense GH29-5 = DSM 17707</name>
    <dbReference type="NCBI Taxonomy" id="1121899"/>
    <lineage>
        <taxon>Bacteria</taxon>
        <taxon>Pseudomonadati</taxon>
        <taxon>Bacteroidota</taxon>
        <taxon>Flavobacteriia</taxon>
        <taxon>Flavobacteriales</taxon>
        <taxon>Flavobacteriaceae</taxon>
        <taxon>Flavobacterium</taxon>
    </lineage>
</organism>
<feature type="domain" description="Tetrapyrrole biosynthesis uroporphyrinogen III synthase" evidence="1">
    <location>
        <begin position="28"/>
        <end position="235"/>
    </location>
</feature>
<dbReference type="CDD" id="cd06578">
    <property type="entry name" value="HemD"/>
    <property type="match status" value="1"/>
</dbReference>
<dbReference type="InterPro" id="IPR003754">
    <property type="entry name" value="4pyrrol_synth_uPrphyn_synth"/>
</dbReference>
<protein>
    <submittedName>
        <fullName evidence="2">Uroporphyrinogen-III synthase</fullName>
    </submittedName>
</protein>
<dbReference type="AlphaFoldDB" id="A0A0A2MFT2"/>
<proteinExistence type="predicted"/>
<dbReference type="Pfam" id="PF02602">
    <property type="entry name" value="HEM4"/>
    <property type="match status" value="1"/>
</dbReference>
<gene>
    <name evidence="2" type="ORF">Q764_02625</name>
</gene>
<dbReference type="PANTHER" id="PTHR12390">
    <property type="entry name" value="UROPORPHYRINOGEN III SYNTHASE"/>
    <property type="match status" value="1"/>
</dbReference>
<evidence type="ECO:0000313" key="3">
    <source>
        <dbReference type="Proteomes" id="UP000030121"/>
    </source>
</evidence>
<accession>A0A0A2MFT2</accession>
<keyword evidence="3" id="KW-1185">Reference proteome</keyword>
<dbReference type="InterPro" id="IPR036108">
    <property type="entry name" value="4pyrrol_syn_uPrphyn_synt_sf"/>
</dbReference>
<evidence type="ECO:0000313" key="2">
    <source>
        <dbReference type="EMBL" id="KGO90466.1"/>
    </source>
</evidence>
<dbReference type="Proteomes" id="UP000030121">
    <property type="component" value="Unassembled WGS sequence"/>
</dbReference>
<dbReference type="InterPro" id="IPR039793">
    <property type="entry name" value="UROS/Hem4"/>
</dbReference>
<dbReference type="Gene3D" id="3.40.50.10090">
    <property type="match status" value="2"/>
</dbReference>